<dbReference type="EMBL" id="QMKO01001563">
    <property type="protein sequence ID" value="RTG88639.1"/>
    <property type="molecule type" value="Genomic_DNA"/>
</dbReference>
<dbReference type="InterPro" id="IPR027328">
    <property type="entry name" value="MAPRE"/>
</dbReference>
<keyword evidence="4" id="KW-0206">Cytoskeleton</keyword>
<proteinExistence type="predicted"/>
<evidence type="ECO:0000256" key="6">
    <source>
        <dbReference type="SAM" id="MobiDB-lite"/>
    </source>
</evidence>
<evidence type="ECO:0000313" key="9">
    <source>
        <dbReference type="Proteomes" id="UP000290809"/>
    </source>
</evidence>
<feature type="region of interest" description="Disordered" evidence="6">
    <location>
        <begin position="125"/>
        <end position="155"/>
    </location>
</feature>
<feature type="domain" description="EB1 C-terminal" evidence="7">
    <location>
        <begin position="184"/>
        <end position="252"/>
    </location>
</feature>
<evidence type="ECO:0000313" key="8">
    <source>
        <dbReference type="EMBL" id="RTG88639.1"/>
    </source>
</evidence>
<evidence type="ECO:0000256" key="3">
    <source>
        <dbReference type="ARBA" id="ARBA00022701"/>
    </source>
</evidence>
<feature type="region of interest" description="Disordered" evidence="6">
    <location>
        <begin position="1"/>
        <end position="25"/>
    </location>
</feature>
<dbReference type="InterPro" id="IPR036872">
    <property type="entry name" value="CH_dom_sf"/>
</dbReference>
<dbReference type="GO" id="GO:0005874">
    <property type="term" value="C:microtubule"/>
    <property type="evidence" value="ECO:0007669"/>
    <property type="project" value="UniProtKB-KW"/>
</dbReference>
<protein>
    <submittedName>
        <fullName evidence="8">Microtubule-associated protein, RP/EB family</fullName>
    </submittedName>
</protein>
<feature type="compositionally biased region" description="Basic and acidic residues" evidence="6">
    <location>
        <begin position="8"/>
        <end position="25"/>
    </location>
</feature>
<dbReference type="STRING" id="6184.A0A430QLQ7"/>
<comment type="caution">
    <text evidence="8">The sequence shown here is derived from an EMBL/GenBank/DDBJ whole genome shotgun (WGS) entry which is preliminary data.</text>
</comment>
<dbReference type="InterPro" id="IPR004953">
    <property type="entry name" value="EB1_C"/>
</dbReference>
<organism evidence="8 9">
    <name type="scientific">Schistosoma bovis</name>
    <name type="common">Blood fluke</name>
    <dbReference type="NCBI Taxonomy" id="6184"/>
    <lineage>
        <taxon>Eukaryota</taxon>
        <taxon>Metazoa</taxon>
        <taxon>Spiralia</taxon>
        <taxon>Lophotrochozoa</taxon>
        <taxon>Platyhelminthes</taxon>
        <taxon>Trematoda</taxon>
        <taxon>Digenea</taxon>
        <taxon>Strigeidida</taxon>
        <taxon>Schistosomatoidea</taxon>
        <taxon>Schistosomatidae</taxon>
        <taxon>Schistosoma</taxon>
    </lineage>
</organism>
<keyword evidence="9" id="KW-1185">Reference proteome</keyword>
<dbReference type="Proteomes" id="UP000290809">
    <property type="component" value="Unassembled WGS sequence"/>
</dbReference>
<dbReference type="GO" id="GO:0008017">
    <property type="term" value="F:microtubule binding"/>
    <property type="evidence" value="ECO:0007669"/>
    <property type="project" value="InterPro"/>
</dbReference>
<dbReference type="SUPFAM" id="SSF140612">
    <property type="entry name" value="EB1 dimerisation domain-like"/>
    <property type="match status" value="1"/>
</dbReference>
<evidence type="ECO:0000259" key="7">
    <source>
        <dbReference type="PROSITE" id="PS51230"/>
    </source>
</evidence>
<dbReference type="InterPro" id="IPR036133">
    <property type="entry name" value="EB1_C_sf"/>
</dbReference>
<dbReference type="Gene3D" id="1.10.418.10">
    <property type="entry name" value="Calponin-like domain"/>
    <property type="match status" value="1"/>
</dbReference>
<dbReference type="Pfam" id="PF03271">
    <property type="entry name" value="EB1"/>
    <property type="match status" value="1"/>
</dbReference>
<dbReference type="PANTHER" id="PTHR10623">
    <property type="entry name" value="MICROTUBULE-ASSOCIATED PROTEIN RP/EB FAMILY MEMBER"/>
    <property type="match status" value="1"/>
</dbReference>
<evidence type="ECO:0000256" key="5">
    <source>
        <dbReference type="PROSITE-ProRule" id="PRU00576"/>
    </source>
</evidence>
<gene>
    <name evidence="8" type="ORF">DC041_0001081</name>
</gene>
<evidence type="ECO:0000256" key="1">
    <source>
        <dbReference type="ARBA" id="ARBA00004245"/>
    </source>
</evidence>
<dbReference type="Gene3D" id="1.20.5.1430">
    <property type="match status" value="1"/>
</dbReference>
<accession>A0A430QLQ7</accession>
<keyword evidence="3 5" id="KW-0493">Microtubule</keyword>
<name>A0A430QLQ7_SCHBO</name>
<dbReference type="AlphaFoldDB" id="A0A430QLQ7"/>
<evidence type="ECO:0000256" key="2">
    <source>
        <dbReference type="ARBA" id="ARBA00022490"/>
    </source>
</evidence>
<evidence type="ECO:0000256" key="4">
    <source>
        <dbReference type="ARBA" id="ARBA00023212"/>
    </source>
</evidence>
<sequence>MTEDQDDNEKPKKPTTHDERGAADLERVTDYFEEKELSVGLDAVKAVSDTAGDAVAADKAQKQKQMLKIKVKNEDVSLIEVPIEKLVKGKFQDNFEFLQWFKRFFDVNYDGHLYDALTARGGEKIIGSGKTPNKSQLDQPRNSISSNAKPVGQKQVVTTLRTSQSGVSGTPTNNNHYSAGDNAEVAILKQQFDQLTLEAEQNKTTIEGLLRERDFYFNKLRSIEIICQENRKVDLTKSIFEILYATEDGFTAPDAEEPEEF</sequence>
<dbReference type="PROSITE" id="PS51230">
    <property type="entry name" value="EB1_C"/>
    <property type="match status" value="1"/>
</dbReference>
<feature type="compositionally biased region" description="Polar residues" evidence="6">
    <location>
        <begin position="130"/>
        <end position="148"/>
    </location>
</feature>
<dbReference type="FunFam" id="1.20.5.1430:FF:000001">
    <property type="entry name" value="microtubule-associated protein RP/EB family member 1"/>
    <property type="match status" value="1"/>
</dbReference>
<keyword evidence="2" id="KW-0963">Cytoplasm</keyword>
<comment type="subcellular location">
    <subcellularLocation>
        <location evidence="1">Cytoplasm</location>
        <location evidence="1">Cytoskeleton</location>
    </subcellularLocation>
</comment>
<dbReference type="SUPFAM" id="SSF47576">
    <property type="entry name" value="Calponin-homology domain, CH-domain"/>
    <property type="match status" value="1"/>
</dbReference>
<reference evidence="8 9" key="1">
    <citation type="journal article" date="2019" name="PLoS Pathog.">
        <title>Genome sequence of the bovine parasite Schistosoma bovis Tanzania.</title>
        <authorList>
            <person name="Oey H."/>
            <person name="Zakrzewski M."/>
            <person name="Gobert G."/>
            <person name="Gravermann K."/>
            <person name="Stoye J."/>
            <person name="Jones M."/>
            <person name="Mcmanus D."/>
            <person name="Krause L."/>
        </authorList>
    </citation>
    <scope>NUCLEOTIDE SEQUENCE [LARGE SCALE GENOMIC DNA]</scope>
    <source>
        <strain evidence="8 9">TAN1997</strain>
    </source>
</reference>